<evidence type="ECO:0000313" key="2">
    <source>
        <dbReference type="Proteomes" id="UP001206925"/>
    </source>
</evidence>
<dbReference type="Proteomes" id="UP001206925">
    <property type="component" value="Unassembled WGS sequence"/>
</dbReference>
<name>A0AAD5CRV4_AMBAR</name>
<comment type="caution">
    <text evidence="1">The sequence shown here is derived from an EMBL/GenBank/DDBJ whole genome shotgun (WGS) entry which is preliminary data.</text>
</comment>
<evidence type="ECO:0000313" key="1">
    <source>
        <dbReference type="EMBL" id="KAI7746100.1"/>
    </source>
</evidence>
<accession>A0AAD5CRV4</accession>
<protein>
    <submittedName>
        <fullName evidence="1">Uncharacterized protein</fullName>
    </submittedName>
</protein>
<dbReference type="EMBL" id="JAMZMK010007046">
    <property type="protein sequence ID" value="KAI7746100.1"/>
    <property type="molecule type" value="Genomic_DNA"/>
</dbReference>
<reference evidence="1" key="1">
    <citation type="submission" date="2022-06" db="EMBL/GenBank/DDBJ databases">
        <title>Uncovering the hologenomic basis of an extraordinary plant invasion.</title>
        <authorList>
            <person name="Bieker V.C."/>
            <person name="Martin M.D."/>
            <person name="Gilbert T."/>
            <person name="Hodgins K."/>
            <person name="Battlay P."/>
            <person name="Petersen B."/>
            <person name="Wilson J."/>
        </authorList>
    </citation>
    <scope>NUCLEOTIDE SEQUENCE</scope>
    <source>
        <strain evidence="1">AA19_3_7</strain>
        <tissue evidence="1">Leaf</tissue>
    </source>
</reference>
<keyword evidence="2" id="KW-1185">Reference proteome</keyword>
<organism evidence="1 2">
    <name type="scientific">Ambrosia artemisiifolia</name>
    <name type="common">Common ragweed</name>
    <dbReference type="NCBI Taxonomy" id="4212"/>
    <lineage>
        <taxon>Eukaryota</taxon>
        <taxon>Viridiplantae</taxon>
        <taxon>Streptophyta</taxon>
        <taxon>Embryophyta</taxon>
        <taxon>Tracheophyta</taxon>
        <taxon>Spermatophyta</taxon>
        <taxon>Magnoliopsida</taxon>
        <taxon>eudicotyledons</taxon>
        <taxon>Gunneridae</taxon>
        <taxon>Pentapetalae</taxon>
        <taxon>asterids</taxon>
        <taxon>campanulids</taxon>
        <taxon>Asterales</taxon>
        <taxon>Asteraceae</taxon>
        <taxon>Asteroideae</taxon>
        <taxon>Heliantheae alliance</taxon>
        <taxon>Heliantheae</taxon>
        <taxon>Ambrosia</taxon>
    </lineage>
</organism>
<sequence>MIMQMSKTPEIYNNVSKKDLYGMFSKGILLQNDKVCLSVGANGVINEMVSATTFSYGSHRSYKQRCIKKS</sequence>
<feature type="non-terminal residue" evidence="1">
    <location>
        <position position="1"/>
    </location>
</feature>
<proteinExistence type="predicted"/>
<dbReference type="AlphaFoldDB" id="A0AAD5CRV4"/>
<gene>
    <name evidence="1" type="ORF">M8C21_024665</name>
</gene>